<proteinExistence type="predicted"/>
<keyword evidence="3" id="KW-1185">Reference proteome</keyword>
<reference evidence="2 3" key="1">
    <citation type="journal article" date="2019" name="Nat. Ecol. Evol.">
        <title>Megaphylogeny resolves global patterns of mushroom evolution.</title>
        <authorList>
            <person name="Varga T."/>
            <person name="Krizsan K."/>
            <person name="Foldi C."/>
            <person name="Dima B."/>
            <person name="Sanchez-Garcia M."/>
            <person name="Sanchez-Ramirez S."/>
            <person name="Szollosi G.J."/>
            <person name="Szarkandi J.G."/>
            <person name="Papp V."/>
            <person name="Albert L."/>
            <person name="Andreopoulos W."/>
            <person name="Angelini C."/>
            <person name="Antonin V."/>
            <person name="Barry K.W."/>
            <person name="Bougher N.L."/>
            <person name="Buchanan P."/>
            <person name="Buyck B."/>
            <person name="Bense V."/>
            <person name="Catcheside P."/>
            <person name="Chovatia M."/>
            <person name="Cooper J."/>
            <person name="Damon W."/>
            <person name="Desjardin D."/>
            <person name="Finy P."/>
            <person name="Geml J."/>
            <person name="Haridas S."/>
            <person name="Hughes K."/>
            <person name="Justo A."/>
            <person name="Karasinski D."/>
            <person name="Kautmanova I."/>
            <person name="Kiss B."/>
            <person name="Kocsube S."/>
            <person name="Kotiranta H."/>
            <person name="LaButti K.M."/>
            <person name="Lechner B.E."/>
            <person name="Liimatainen K."/>
            <person name="Lipzen A."/>
            <person name="Lukacs Z."/>
            <person name="Mihaltcheva S."/>
            <person name="Morgado L.N."/>
            <person name="Niskanen T."/>
            <person name="Noordeloos M.E."/>
            <person name="Ohm R.A."/>
            <person name="Ortiz-Santana B."/>
            <person name="Ovrebo C."/>
            <person name="Racz N."/>
            <person name="Riley R."/>
            <person name="Savchenko A."/>
            <person name="Shiryaev A."/>
            <person name="Soop K."/>
            <person name="Spirin V."/>
            <person name="Szebenyi C."/>
            <person name="Tomsovsky M."/>
            <person name="Tulloss R.E."/>
            <person name="Uehling J."/>
            <person name="Grigoriev I.V."/>
            <person name="Vagvolgyi C."/>
            <person name="Papp T."/>
            <person name="Martin F.M."/>
            <person name="Miettinen O."/>
            <person name="Hibbett D.S."/>
            <person name="Nagy L.G."/>
        </authorList>
    </citation>
    <scope>NUCLEOTIDE SEQUENCE [LARGE SCALE GENOMIC DNA]</scope>
    <source>
        <strain evidence="2 3">FP101781</strain>
    </source>
</reference>
<comment type="caution">
    <text evidence="2">The sequence shown here is derived from an EMBL/GenBank/DDBJ whole genome shotgun (WGS) entry which is preliminary data.</text>
</comment>
<feature type="compositionally biased region" description="Basic and acidic residues" evidence="1">
    <location>
        <begin position="31"/>
        <end position="57"/>
    </location>
</feature>
<evidence type="ECO:0000313" key="3">
    <source>
        <dbReference type="Proteomes" id="UP000298030"/>
    </source>
</evidence>
<accession>A0A4Y7TAA4</accession>
<organism evidence="2 3">
    <name type="scientific">Coprinellus micaceus</name>
    <name type="common">Glistening ink-cap mushroom</name>
    <name type="synonym">Coprinus micaceus</name>
    <dbReference type="NCBI Taxonomy" id="71717"/>
    <lineage>
        <taxon>Eukaryota</taxon>
        <taxon>Fungi</taxon>
        <taxon>Dikarya</taxon>
        <taxon>Basidiomycota</taxon>
        <taxon>Agaricomycotina</taxon>
        <taxon>Agaricomycetes</taxon>
        <taxon>Agaricomycetidae</taxon>
        <taxon>Agaricales</taxon>
        <taxon>Agaricineae</taxon>
        <taxon>Psathyrellaceae</taxon>
        <taxon>Coprinellus</taxon>
    </lineage>
</organism>
<evidence type="ECO:0000313" key="2">
    <source>
        <dbReference type="EMBL" id="TEB30874.1"/>
    </source>
</evidence>
<sequence>MAKIQCLKYSPLELGRLRTSKSNQISPDQGENQKTKLETPRRKTKMKEEGEREGAKSRCDSAYRVVFIHGYRVATKKADGGAFSFLAPFEACVSAR</sequence>
<name>A0A4Y7TAA4_COPMI</name>
<dbReference type="EMBL" id="QPFP01000021">
    <property type="protein sequence ID" value="TEB30874.1"/>
    <property type="molecule type" value="Genomic_DNA"/>
</dbReference>
<feature type="compositionally biased region" description="Polar residues" evidence="1">
    <location>
        <begin position="20"/>
        <end position="30"/>
    </location>
</feature>
<dbReference type="Proteomes" id="UP000298030">
    <property type="component" value="Unassembled WGS sequence"/>
</dbReference>
<feature type="region of interest" description="Disordered" evidence="1">
    <location>
        <begin position="18"/>
        <end position="57"/>
    </location>
</feature>
<gene>
    <name evidence="2" type="ORF">FA13DRAFT_1733291</name>
</gene>
<evidence type="ECO:0000256" key="1">
    <source>
        <dbReference type="SAM" id="MobiDB-lite"/>
    </source>
</evidence>
<dbReference type="AlphaFoldDB" id="A0A4Y7TAA4"/>
<protein>
    <submittedName>
        <fullName evidence="2">Uncharacterized protein</fullName>
    </submittedName>
</protein>